<dbReference type="EMBL" id="SFBF01000236">
    <property type="protein sequence ID" value="TRU46656.1"/>
    <property type="molecule type" value="Genomic_DNA"/>
</dbReference>
<evidence type="ECO:0000313" key="1">
    <source>
        <dbReference type="EMBL" id="TRU46656.1"/>
    </source>
</evidence>
<reference evidence="1 2" key="1">
    <citation type="submission" date="2019-01" db="EMBL/GenBank/DDBJ databases">
        <title>Coherence of Microcystis species and biogeography revealed through population genomics.</title>
        <authorList>
            <person name="Perez-Carrascal O.M."/>
            <person name="Terrat Y."/>
            <person name="Giani A."/>
            <person name="Fortin N."/>
            <person name="Tromas N."/>
            <person name="Shapiro B.J."/>
        </authorList>
    </citation>
    <scope>NUCLEOTIDE SEQUENCE [LARGE SCALE GENOMIC DNA]</scope>
    <source>
        <strain evidence="1">Ma_QC_Ca_00000000_S207</strain>
    </source>
</reference>
<dbReference type="Proteomes" id="UP000320293">
    <property type="component" value="Unassembled WGS sequence"/>
</dbReference>
<accession>A0A552FIX9</accession>
<proteinExistence type="predicted"/>
<dbReference type="AlphaFoldDB" id="A0A552FIX9"/>
<organism evidence="1 2">
    <name type="scientific">Microcystis aeruginosa Ma_QC_Ca_00000000_S207</name>
    <dbReference type="NCBI Taxonomy" id="2486251"/>
    <lineage>
        <taxon>Bacteria</taxon>
        <taxon>Bacillati</taxon>
        <taxon>Cyanobacteriota</taxon>
        <taxon>Cyanophyceae</taxon>
        <taxon>Oscillatoriophycideae</taxon>
        <taxon>Chroococcales</taxon>
        <taxon>Microcystaceae</taxon>
        <taxon>Microcystis</taxon>
    </lineage>
</organism>
<protein>
    <submittedName>
        <fullName evidence="1">Uncharacterized protein</fullName>
    </submittedName>
</protein>
<sequence>MGSRSTLPRRKNRSLVSYCTNGRGASVSEFIELRAPKMYYRYFCKIEMQPPKIQERFTYCQ</sequence>
<evidence type="ECO:0000313" key="2">
    <source>
        <dbReference type="Proteomes" id="UP000320293"/>
    </source>
</evidence>
<name>A0A552FIX9_MICAE</name>
<gene>
    <name evidence="1" type="ORF">EWV91_12390</name>
</gene>
<comment type="caution">
    <text evidence="1">The sequence shown here is derived from an EMBL/GenBank/DDBJ whole genome shotgun (WGS) entry which is preliminary data.</text>
</comment>